<proteinExistence type="predicted"/>
<reference evidence="3" key="1">
    <citation type="submission" date="2008-07" db="EMBL/GenBank/DDBJ databases">
        <title>Annotation of Ajellomyces capsulatus strain H88.</title>
        <authorList>
            <person name="Champion M."/>
            <person name="Cuomo C."/>
            <person name="Ma L.-J."/>
            <person name="Henn M.R."/>
            <person name="Sil A."/>
            <person name="Goldman B."/>
            <person name="Young S.K."/>
            <person name="Kodira C.D."/>
            <person name="Zeng Q."/>
            <person name="Koehrsen M."/>
            <person name="Alvarado L."/>
            <person name="Berlin A."/>
            <person name="Borenstein D."/>
            <person name="Chen Z."/>
            <person name="Engels R."/>
            <person name="Freedman E."/>
            <person name="Gellesch M."/>
            <person name="Goldberg J."/>
            <person name="Griggs A."/>
            <person name="Gujja S."/>
            <person name="Heiman D."/>
            <person name="Hepburn T."/>
            <person name="Howarth C."/>
            <person name="Jen D."/>
            <person name="Larson L."/>
            <person name="Lewis B."/>
            <person name="Mehta T."/>
            <person name="Park D."/>
            <person name="Pearson M."/>
            <person name="Roberts A."/>
            <person name="Saif S."/>
            <person name="Shea T."/>
            <person name="Shenoy N."/>
            <person name="Sisk P."/>
            <person name="Stolte C."/>
            <person name="Sykes S."/>
            <person name="Walk T."/>
            <person name="White J."/>
            <person name="Yandava C."/>
            <person name="Klein B."/>
            <person name="McEwen J.G."/>
            <person name="Puccia R."/>
            <person name="Goldman G.H."/>
            <person name="Felipe M.S."/>
            <person name="Nino-Vega G."/>
            <person name="San-Blas G."/>
            <person name="Taylor J."/>
            <person name="Mendoza L."/>
            <person name="Galagan J."/>
            <person name="Nusbaum C."/>
            <person name="Birren B."/>
        </authorList>
    </citation>
    <scope>NUCLEOTIDE SEQUENCE [LARGE SCALE GENOMIC DNA]</scope>
    <source>
        <strain evidence="3">H88</strain>
    </source>
</reference>
<evidence type="ECO:0000256" key="1">
    <source>
        <dbReference type="SAM" id="SignalP"/>
    </source>
</evidence>
<keyword evidence="1" id="KW-0732">Signal</keyword>
<feature type="chain" id="PRO_5003260026" evidence="1">
    <location>
        <begin position="25"/>
        <end position="102"/>
    </location>
</feature>
<dbReference type="EMBL" id="DS990638">
    <property type="protein sequence ID" value="EGC44715.1"/>
    <property type="molecule type" value="Genomic_DNA"/>
</dbReference>
<gene>
    <name evidence="2" type="ORF">HCEG_03931</name>
</gene>
<evidence type="ECO:0000313" key="3">
    <source>
        <dbReference type="Proteomes" id="UP000008142"/>
    </source>
</evidence>
<dbReference type="HOGENOM" id="CLU_2276631_0_0_1"/>
<feature type="signal peptide" evidence="1">
    <location>
        <begin position="1"/>
        <end position="24"/>
    </location>
</feature>
<name>F0UEI6_AJEC8</name>
<dbReference type="AlphaFoldDB" id="F0UEI6"/>
<evidence type="ECO:0000313" key="2">
    <source>
        <dbReference type="EMBL" id="EGC44715.1"/>
    </source>
</evidence>
<sequence>MTDGTVAVACLLFLSFLIFRQAGGSANQQQICFIRRKVKTSLFLVTDPRARCGGEVIRKRSRRVKAEKGEGKEGWERRGGEIERLIAGSWLLKLDIAGRRGG</sequence>
<protein>
    <submittedName>
        <fullName evidence="2">Predicted protein</fullName>
    </submittedName>
</protein>
<accession>F0UEI6</accession>
<organism evidence="3">
    <name type="scientific">Ajellomyces capsulatus (strain H88)</name>
    <name type="common">Darling's disease fungus</name>
    <name type="synonym">Histoplasma capsulatum</name>
    <dbReference type="NCBI Taxonomy" id="544711"/>
    <lineage>
        <taxon>Eukaryota</taxon>
        <taxon>Fungi</taxon>
        <taxon>Dikarya</taxon>
        <taxon>Ascomycota</taxon>
        <taxon>Pezizomycotina</taxon>
        <taxon>Eurotiomycetes</taxon>
        <taxon>Eurotiomycetidae</taxon>
        <taxon>Onygenales</taxon>
        <taxon>Ajellomycetaceae</taxon>
        <taxon>Histoplasma</taxon>
    </lineage>
</organism>
<dbReference type="Proteomes" id="UP000008142">
    <property type="component" value="Unassembled WGS sequence"/>
</dbReference>